<name>A0A0M5KS47_9GAMM</name>
<dbReference type="AlphaFoldDB" id="A0A0M5KS47"/>
<dbReference type="SUPFAM" id="SSF51735">
    <property type="entry name" value="NAD(P)-binding Rossmann-fold domains"/>
    <property type="match status" value="1"/>
</dbReference>
<dbReference type="RefSeq" id="WP_053819538.1">
    <property type="nucleotide sequence ID" value="NZ_CP006911.1"/>
</dbReference>
<feature type="domain" description="6-phosphogluconate dehydrogenase NADP-binding" evidence="3">
    <location>
        <begin position="8"/>
        <end position="164"/>
    </location>
</feature>
<dbReference type="PANTHER" id="PTHR43580">
    <property type="entry name" value="OXIDOREDUCTASE GLYR1-RELATED"/>
    <property type="match status" value="1"/>
</dbReference>
<dbReference type="STRING" id="1125411.W908_00675"/>
<organism evidence="4 5">
    <name type="scientific">Candidatus Pseudothioglobus singularis PS1</name>
    <dbReference type="NCBI Taxonomy" id="1125411"/>
    <lineage>
        <taxon>Bacteria</taxon>
        <taxon>Pseudomonadati</taxon>
        <taxon>Pseudomonadota</taxon>
        <taxon>Gammaproteobacteria</taxon>
        <taxon>Candidatus Pseudothioglobaceae</taxon>
        <taxon>Candidatus Pseudothioglobus</taxon>
    </lineage>
</organism>
<dbReference type="Gene3D" id="3.40.50.720">
    <property type="entry name" value="NAD(P)-binding Rossmann-like Domain"/>
    <property type="match status" value="1"/>
</dbReference>
<dbReference type="InterPro" id="IPR051265">
    <property type="entry name" value="HIBADH-related_NP60_sf"/>
</dbReference>
<dbReference type="PANTHER" id="PTHR43580:SF2">
    <property type="entry name" value="CYTOKINE-LIKE NUCLEAR FACTOR N-PAC"/>
    <property type="match status" value="1"/>
</dbReference>
<feature type="chain" id="PRO_5005804670" description="6-phosphogluconate dehydrogenase NADP-binding domain-containing protein" evidence="2">
    <location>
        <begin position="22"/>
        <end position="294"/>
    </location>
</feature>
<dbReference type="InterPro" id="IPR036291">
    <property type="entry name" value="NAD(P)-bd_dom_sf"/>
</dbReference>
<sequence length="294" mass="32155">MIKKNNRVALVGIGAMGTALAQTLLENEIEIHVWNRTPEKIETLAQKGAITYTQPHKAIESCDIVIVCLSDYDAWKEIIDYENVRSSLKSSILIQLSTGSMAEVEANSLIMKDLDVELIEGSILCFPEQIGTELASIILAGKSDVIESCDSILRLMSPKISYLGESLSAPVVLGNAIMSSVLGFSAGLINGAALCLKGDVPLKSYREQTVHNFARMQTEPLRILDAIANQDTENTQASVSTWYDAHLKLLKISDKLGVDTRFHQGLSLMFKETIDQNIGGHDLSAMVKVFSNKN</sequence>
<feature type="signal peptide" evidence="2">
    <location>
        <begin position="1"/>
        <end position="21"/>
    </location>
</feature>
<reference evidence="4 5" key="1">
    <citation type="journal article" date="2015" name="Genome Announc.">
        <title>Genome Sequence of 'Candidatus Thioglobus singularis' Strain PS1, a Mixotroph from the SUP05 Clade of Marine Gammaproteobacteria.</title>
        <authorList>
            <person name="Marshall K.T."/>
            <person name="Morris R.M."/>
        </authorList>
    </citation>
    <scope>NUCLEOTIDE SEQUENCE [LARGE SCALE GENOMIC DNA]</scope>
    <source>
        <strain evidence="4 5">PS1</strain>
    </source>
</reference>
<dbReference type="GO" id="GO:0050661">
    <property type="term" value="F:NADP binding"/>
    <property type="evidence" value="ECO:0007669"/>
    <property type="project" value="InterPro"/>
</dbReference>
<keyword evidence="2" id="KW-0732">Signal</keyword>
<keyword evidence="5" id="KW-1185">Reference proteome</keyword>
<dbReference type="PIRSF" id="PIRSF000103">
    <property type="entry name" value="HIBADH"/>
    <property type="match status" value="1"/>
</dbReference>
<dbReference type="InterPro" id="IPR006115">
    <property type="entry name" value="6PGDH_NADP-bd"/>
</dbReference>
<evidence type="ECO:0000313" key="5">
    <source>
        <dbReference type="Proteomes" id="UP000068905"/>
    </source>
</evidence>
<evidence type="ECO:0000256" key="2">
    <source>
        <dbReference type="SAM" id="SignalP"/>
    </source>
</evidence>
<protein>
    <recommendedName>
        <fullName evidence="3">6-phosphogluconate dehydrogenase NADP-binding domain-containing protein</fullName>
    </recommendedName>
</protein>
<accession>A0A0M5KS47</accession>
<evidence type="ECO:0000256" key="1">
    <source>
        <dbReference type="ARBA" id="ARBA00023002"/>
    </source>
</evidence>
<dbReference type="OrthoDB" id="9786703at2"/>
<dbReference type="KEGG" id="tsn:W908_00675"/>
<dbReference type="Gene3D" id="1.10.1040.10">
    <property type="entry name" value="N-(1-d-carboxylethyl)-l-norvaline Dehydrogenase, domain 2"/>
    <property type="match status" value="1"/>
</dbReference>
<dbReference type="Pfam" id="PF03446">
    <property type="entry name" value="NAD_binding_2"/>
    <property type="match status" value="1"/>
</dbReference>
<evidence type="ECO:0000313" key="4">
    <source>
        <dbReference type="EMBL" id="ALE02598.1"/>
    </source>
</evidence>
<dbReference type="InterPro" id="IPR013328">
    <property type="entry name" value="6PGD_dom2"/>
</dbReference>
<dbReference type="EMBL" id="CP006911">
    <property type="protein sequence ID" value="ALE02598.1"/>
    <property type="molecule type" value="Genomic_DNA"/>
</dbReference>
<dbReference type="GO" id="GO:0016491">
    <property type="term" value="F:oxidoreductase activity"/>
    <property type="evidence" value="ECO:0007669"/>
    <property type="project" value="UniProtKB-KW"/>
</dbReference>
<dbReference type="InterPro" id="IPR015815">
    <property type="entry name" value="HIBADH-related"/>
</dbReference>
<dbReference type="Proteomes" id="UP000068905">
    <property type="component" value="Chromosome"/>
</dbReference>
<keyword evidence="1" id="KW-0560">Oxidoreductase</keyword>
<evidence type="ECO:0000259" key="3">
    <source>
        <dbReference type="Pfam" id="PF03446"/>
    </source>
</evidence>
<gene>
    <name evidence="4" type="ORF">W908_00675</name>
</gene>
<proteinExistence type="predicted"/>